<keyword evidence="10 12" id="KW-0472">Membrane</keyword>
<proteinExistence type="inferred from homology"/>
<dbReference type="GO" id="GO:0005921">
    <property type="term" value="C:gap junction"/>
    <property type="evidence" value="ECO:0007669"/>
    <property type="project" value="UniProtKB-SubCell"/>
</dbReference>
<reference evidence="14" key="1">
    <citation type="submission" date="2017-02" db="UniProtKB">
        <authorList>
            <consortium name="WormBaseParasite"/>
        </authorList>
    </citation>
    <scope>IDENTIFICATION</scope>
</reference>
<comment type="caution">
    <text evidence="12">Lacks conserved residue(s) required for the propagation of feature annotation.</text>
</comment>
<evidence type="ECO:0000256" key="6">
    <source>
        <dbReference type="ARBA" id="ARBA00022868"/>
    </source>
</evidence>
<organism evidence="13 14">
    <name type="scientific">Parastrongyloides trichosuri</name>
    <name type="common">Possum-specific nematode worm</name>
    <dbReference type="NCBI Taxonomy" id="131310"/>
    <lineage>
        <taxon>Eukaryota</taxon>
        <taxon>Metazoa</taxon>
        <taxon>Ecdysozoa</taxon>
        <taxon>Nematoda</taxon>
        <taxon>Chromadorea</taxon>
        <taxon>Rhabditida</taxon>
        <taxon>Tylenchina</taxon>
        <taxon>Panagrolaimomorpha</taxon>
        <taxon>Strongyloidoidea</taxon>
        <taxon>Strongyloididae</taxon>
        <taxon>Parastrongyloides</taxon>
    </lineage>
</organism>
<dbReference type="WBParaSite" id="PTRK_0001111800.1">
    <property type="protein sequence ID" value="PTRK_0001111800.1"/>
    <property type="gene ID" value="PTRK_0001111800"/>
</dbReference>
<keyword evidence="9 12" id="KW-0406">Ion transport</keyword>
<evidence type="ECO:0000256" key="8">
    <source>
        <dbReference type="ARBA" id="ARBA00022989"/>
    </source>
</evidence>
<evidence type="ECO:0000313" key="14">
    <source>
        <dbReference type="WBParaSite" id="PTRK_0001111800.1"/>
    </source>
</evidence>
<evidence type="ECO:0000313" key="13">
    <source>
        <dbReference type="Proteomes" id="UP000038045"/>
    </source>
</evidence>
<keyword evidence="8 12" id="KW-1133">Transmembrane helix</keyword>
<protein>
    <recommendedName>
        <fullName evidence="12">Innexin</fullName>
    </recommendedName>
</protein>
<feature type="transmembrane region" description="Helical" evidence="12">
    <location>
        <begin position="192"/>
        <end position="216"/>
    </location>
</feature>
<dbReference type="PANTHER" id="PTHR11893:SF20">
    <property type="entry name" value="INNEXIN-3"/>
    <property type="match status" value="1"/>
</dbReference>
<keyword evidence="6" id="KW-0303">Gap junction</keyword>
<feature type="transmembrane region" description="Helical" evidence="12">
    <location>
        <begin position="101"/>
        <end position="119"/>
    </location>
</feature>
<comment type="similarity">
    <text evidence="12">Belongs to the pannexin family.</text>
</comment>
<dbReference type="Proteomes" id="UP000038045">
    <property type="component" value="Unplaced"/>
</dbReference>
<keyword evidence="5 12" id="KW-0812">Transmembrane</keyword>
<evidence type="ECO:0000256" key="2">
    <source>
        <dbReference type="ARBA" id="ARBA00004651"/>
    </source>
</evidence>
<evidence type="ECO:0000256" key="11">
    <source>
        <dbReference type="ARBA" id="ARBA00023303"/>
    </source>
</evidence>
<dbReference type="PRINTS" id="PR01262">
    <property type="entry name" value="INNEXIN"/>
</dbReference>
<gene>
    <name evidence="12" type="primary">inx</name>
</gene>
<evidence type="ECO:0000256" key="9">
    <source>
        <dbReference type="ARBA" id="ARBA00023065"/>
    </source>
</evidence>
<keyword evidence="3 12" id="KW-0813">Transport</keyword>
<evidence type="ECO:0000256" key="3">
    <source>
        <dbReference type="ARBA" id="ARBA00022448"/>
    </source>
</evidence>
<dbReference type="InterPro" id="IPR000990">
    <property type="entry name" value="Innexin"/>
</dbReference>
<keyword evidence="7" id="KW-0965">Cell junction</keyword>
<evidence type="ECO:0000256" key="12">
    <source>
        <dbReference type="RuleBase" id="RU010713"/>
    </source>
</evidence>
<evidence type="ECO:0000256" key="10">
    <source>
        <dbReference type="ARBA" id="ARBA00023136"/>
    </source>
</evidence>
<dbReference type="Pfam" id="PF00876">
    <property type="entry name" value="Innexin"/>
    <property type="match status" value="1"/>
</dbReference>
<feature type="transmembrane region" description="Helical" evidence="12">
    <location>
        <begin position="277"/>
        <end position="305"/>
    </location>
</feature>
<comment type="subcellular location">
    <subcellularLocation>
        <location evidence="1">Cell junction</location>
        <location evidence="1">Gap junction</location>
    </subcellularLocation>
    <subcellularLocation>
        <location evidence="2 12">Cell membrane</location>
        <topology evidence="2 12">Multi-pass membrane protein</topology>
    </subcellularLocation>
</comment>
<sequence>MLPIPFLEEAVTKLFKPEVYGDSFDRLHYVVTSFIIGFFSIMISAKQYFGSPIKCWTYKEFSEGWDEYTEDYCFIENTYYHPINASFTTNKNVRMEKEINYYQWVPIILIIQALCFYFPNFIWKYCHKKCFVDFDGIIEEACKLKKLCWKKKKEETLKLANYLYDCFDVLKNNSYDYKSTFRRRIKGSSLTLSYIFIKILYITNTFIQLYVMNVLIGNRNHLWGFKMLVEMIDGKETVASRIFPRVTFCDFLIRRMGNNHPYTVQCVLMINIFNEKIFLFLWFWFVFVVIVSIINIIYIIIFYVTKINKKKIIKKFIKCKENLKYNLYFDDFCLKVLQTDGILLINLIESHAGSVISEDIAIQMFKNFLYSINNNEKNFDVNTNII</sequence>
<keyword evidence="11 12" id="KW-0407">Ion channel</keyword>
<dbReference type="GO" id="GO:0005886">
    <property type="term" value="C:plasma membrane"/>
    <property type="evidence" value="ECO:0007669"/>
    <property type="project" value="UniProtKB-SubCell"/>
</dbReference>
<evidence type="ECO:0000256" key="7">
    <source>
        <dbReference type="ARBA" id="ARBA00022949"/>
    </source>
</evidence>
<dbReference type="GO" id="GO:0034220">
    <property type="term" value="P:monoatomic ion transmembrane transport"/>
    <property type="evidence" value="ECO:0007669"/>
    <property type="project" value="UniProtKB-KW"/>
</dbReference>
<dbReference type="AlphaFoldDB" id="A0A0N4ZRI2"/>
<comment type="function">
    <text evidence="12">Structural component of the gap junctions.</text>
</comment>
<evidence type="ECO:0000256" key="5">
    <source>
        <dbReference type="ARBA" id="ARBA00022692"/>
    </source>
</evidence>
<evidence type="ECO:0000256" key="1">
    <source>
        <dbReference type="ARBA" id="ARBA00004610"/>
    </source>
</evidence>
<evidence type="ECO:0000256" key="4">
    <source>
        <dbReference type="ARBA" id="ARBA00022475"/>
    </source>
</evidence>
<accession>A0A0N4ZRI2</accession>
<dbReference type="PANTHER" id="PTHR11893">
    <property type="entry name" value="INNEXIN"/>
    <property type="match status" value="1"/>
</dbReference>
<dbReference type="PROSITE" id="PS51013">
    <property type="entry name" value="PANNEXIN"/>
    <property type="match status" value="1"/>
</dbReference>
<name>A0A0N4ZRI2_PARTI</name>
<dbReference type="GO" id="GO:0005243">
    <property type="term" value="F:gap junction channel activity"/>
    <property type="evidence" value="ECO:0007669"/>
    <property type="project" value="TreeGrafter"/>
</dbReference>
<keyword evidence="13" id="KW-1185">Reference proteome</keyword>
<keyword evidence="4" id="KW-1003">Cell membrane</keyword>